<keyword evidence="15" id="KW-1185">Reference proteome</keyword>
<feature type="compositionally biased region" description="Low complexity" evidence="12">
    <location>
        <begin position="39"/>
        <end position="55"/>
    </location>
</feature>
<evidence type="ECO:0000256" key="12">
    <source>
        <dbReference type="SAM" id="MobiDB-lite"/>
    </source>
</evidence>
<sequence>MASSEIISHHVHVHANANANASENDRDIPPKITVHGRSHTTTPRSRQTTSPFPSTRFSTSTHHSYYSSFSKLWNFFHALYLRFVKQKKQQDWPLLRHQSSSRGKRRSFAVGGRVWYKRKRVRGILVVIGLVGIFFFMNWWMLSRLQDVGFSSKDGFFNGKFSSSVRGEWSKFAKGKRSQRIIFSRMLALAAHALAEGAGKHEPKDLWEEPLISASAWTPCADQRNWEPNDGRNGYILVSANGGINQQRVAVCNAVVLARLLNSTLVVPNFLFSSVWRDASQFSDIYQEEHFVNYLKPDIRIVKELPLELKSLNLEAIGSLVTDVDIKKEAKPSFYLKHILPIILQNRVVHFLGFGNRLAFDPIPFELQRLRCRCNFHALRFVPKIQETAVLLLQRMRQNTSRSGPLDPYLVGQFVVENEVKRKASQSGKYSRYLALHLRFEIDMAAHSLCDFGGGEEEREELDTYREIHFPALTHLKKTTKLPSPAALRSEGQCPLTPEEAVLMLAALGFKRKTPIYLAGAHIYGGKSRLSALTSLYPNLVTKESLLSSSEIEPFMNFSSQLAALDFIGCAAADVFAMTDSGSQLSSLVTGYRIYFGGGRMPSIRPNKRRLASIFLKNSTIEWNEFEERVRKAVRQSKQVQERPVARSVYRLPRCQECMCTSD</sequence>
<evidence type="ECO:0000256" key="8">
    <source>
        <dbReference type="ARBA" id="ARBA00023180"/>
    </source>
</evidence>
<keyword evidence="10" id="KW-0119">Carbohydrate metabolism</keyword>
<evidence type="ECO:0000256" key="10">
    <source>
        <dbReference type="ARBA" id="ARBA00023277"/>
    </source>
</evidence>
<keyword evidence="5 13" id="KW-0812">Transmembrane</keyword>
<evidence type="ECO:0000313" key="15">
    <source>
        <dbReference type="Proteomes" id="UP000631114"/>
    </source>
</evidence>
<dbReference type="OrthoDB" id="1868072at2759"/>
<dbReference type="PIRSF" id="PIRSF009360">
    <property type="entry name" value="UCP009360"/>
    <property type="match status" value="1"/>
</dbReference>
<evidence type="ECO:0000256" key="7">
    <source>
        <dbReference type="ARBA" id="ARBA00023136"/>
    </source>
</evidence>
<evidence type="ECO:0000256" key="3">
    <source>
        <dbReference type="ARBA" id="ARBA00022676"/>
    </source>
</evidence>
<reference evidence="14 15" key="1">
    <citation type="submission" date="2020-10" db="EMBL/GenBank/DDBJ databases">
        <title>The Coptis chinensis genome and diversification of protoberbering-type alkaloids.</title>
        <authorList>
            <person name="Wang B."/>
            <person name="Shu S."/>
            <person name="Song C."/>
            <person name="Liu Y."/>
        </authorList>
    </citation>
    <scope>NUCLEOTIDE SEQUENCE [LARGE SCALE GENOMIC DNA]</scope>
    <source>
        <strain evidence="14">HL-2020</strain>
        <tissue evidence="14">Leaf</tissue>
    </source>
</reference>
<evidence type="ECO:0000256" key="1">
    <source>
        <dbReference type="ARBA" id="ARBA00004167"/>
    </source>
</evidence>
<dbReference type="Proteomes" id="UP000631114">
    <property type="component" value="Unassembled WGS sequence"/>
</dbReference>
<gene>
    <name evidence="14" type="ORF">IFM89_004013</name>
</gene>
<comment type="subcellular location">
    <subcellularLocation>
        <location evidence="1">Membrane</location>
        <topology evidence="1">Single-pass membrane protein</topology>
    </subcellularLocation>
</comment>
<evidence type="ECO:0000256" key="9">
    <source>
        <dbReference type="ARBA" id="ARBA00023253"/>
    </source>
</evidence>
<dbReference type="PANTHER" id="PTHR31933">
    <property type="entry name" value="O-FUCOSYLTRANSFERASE 2-RELATED"/>
    <property type="match status" value="1"/>
</dbReference>
<dbReference type="InterPro" id="IPR052272">
    <property type="entry name" value="GT106_glycosyltransferase"/>
</dbReference>
<dbReference type="InterPro" id="IPR019378">
    <property type="entry name" value="GDP-Fuc_O-FucTrfase"/>
</dbReference>
<comment type="similarity">
    <text evidence="2">Belongs to the glycosyltransferase GT106 family.</text>
</comment>
<dbReference type="AlphaFoldDB" id="A0A835GU14"/>
<evidence type="ECO:0000313" key="14">
    <source>
        <dbReference type="EMBL" id="KAF9587555.1"/>
    </source>
</evidence>
<dbReference type="InterPro" id="IPR024709">
    <property type="entry name" value="FucosylTrfase_pln"/>
</dbReference>
<accession>A0A835GU14</accession>
<dbReference type="EMBL" id="JADFTS010000009">
    <property type="protein sequence ID" value="KAF9587555.1"/>
    <property type="molecule type" value="Genomic_DNA"/>
</dbReference>
<proteinExistence type="inferred from homology"/>
<keyword evidence="6 13" id="KW-1133">Transmembrane helix</keyword>
<feature type="transmembrane region" description="Helical" evidence="13">
    <location>
        <begin position="123"/>
        <end position="142"/>
    </location>
</feature>
<keyword evidence="8" id="KW-0325">Glycoprotein</keyword>
<comment type="caution">
    <text evidence="14">The sequence shown here is derived from an EMBL/GenBank/DDBJ whole genome shotgun (WGS) entry which is preliminary data.</text>
</comment>
<evidence type="ECO:0000256" key="4">
    <source>
        <dbReference type="ARBA" id="ARBA00022679"/>
    </source>
</evidence>
<keyword evidence="4" id="KW-0808">Transferase</keyword>
<dbReference type="GO" id="GO:0006004">
    <property type="term" value="P:fucose metabolic process"/>
    <property type="evidence" value="ECO:0007669"/>
    <property type="project" value="UniProtKB-KW"/>
</dbReference>
<protein>
    <recommendedName>
        <fullName evidence="11">O-fucosyltransferase family protein</fullName>
    </recommendedName>
</protein>
<dbReference type="CDD" id="cd11299">
    <property type="entry name" value="O-FucT_plant"/>
    <property type="match status" value="1"/>
</dbReference>
<evidence type="ECO:0000256" key="5">
    <source>
        <dbReference type="ARBA" id="ARBA00022692"/>
    </source>
</evidence>
<keyword evidence="7 13" id="KW-0472">Membrane</keyword>
<dbReference type="GO" id="GO:0016757">
    <property type="term" value="F:glycosyltransferase activity"/>
    <property type="evidence" value="ECO:0007669"/>
    <property type="project" value="UniProtKB-KW"/>
</dbReference>
<organism evidence="14 15">
    <name type="scientific">Coptis chinensis</name>
    <dbReference type="NCBI Taxonomy" id="261450"/>
    <lineage>
        <taxon>Eukaryota</taxon>
        <taxon>Viridiplantae</taxon>
        <taxon>Streptophyta</taxon>
        <taxon>Embryophyta</taxon>
        <taxon>Tracheophyta</taxon>
        <taxon>Spermatophyta</taxon>
        <taxon>Magnoliopsida</taxon>
        <taxon>Ranunculales</taxon>
        <taxon>Ranunculaceae</taxon>
        <taxon>Coptidoideae</taxon>
        <taxon>Coptis</taxon>
    </lineage>
</organism>
<name>A0A835GU14_9MAGN</name>
<keyword evidence="9" id="KW-0294">Fucose metabolism</keyword>
<evidence type="ECO:0000256" key="13">
    <source>
        <dbReference type="SAM" id="Phobius"/>
    </source>
</evidence>
<dbReference type="Pfam" id="PF10250">
    <property type="entry name" value="O-FucT"/>
    <property type="match status" value="1"/>
</dbReference>
<dbReference type="PANTHER" id="PTHR31933:SF9">
    <property type="entry name" value="O-FUCOSYLTRANSFERASE 2"/>
    <property type="match status" value="1"/>
</dbReference>
<keyword evidence="3" id="KW-0328">Glycosyltransferase</keyword>
<evidence type="ECO:0000256" key="2">
    <source>
        <dbReference type="ARBA" id="ARBA00007737"/>
    </source>
</evidence>
<evidence type="ECO:0000256" key="6">
    <source>
        <dbReference type="ARBA" id="ARBA00022989"/>
    </source>
</evidence>
<feature type="region of interest" description="Disordered" evidence="12">
    <location>
        <begin position="16"/>
        <end position="55"/>
    </location>
</feature>
<evidence type="ECO:0000256" key="11">
    <source>
        <dbReference type="ARBA" id="ARBA00030350"/>
    </source>
</evidence>
<dbReference type="GO" id="GO:0016020">
    <property type="term" value="C:membrane"/>
    <property type="evidence" value="ECO:0007669"/>
    <property type="project" value="UniProtKB-SubCell"/>
</dbReference>